<dbReference type="GO" id="GO:0008199">
    <property type="term" value="F:ferric iron binding"/>
    <property type="evidence" value="ECO:0007669"/>
    <property type="project" value="InterPro"/>
</dbReference>
<gene>
    <name evidence="3" type="ORF">FNC33_03090</name>
</gene>
<evidence type="ECO:0000256" key="2">
    <source>
        <dbReference type="ARBA" id="ARBA00023004"/>
    </source>
</evidence>
<dbReference type="AlphaFoldDB" id="A0A3N4A3F0"/>
<sequence length="161" mass="18507">MLIIMIRVLNNGDNNMELQLENKQEIIDQLNKILELEMSGVVRYTHYSLMIIGHNRIPIVSWMQSQASESLTHATAAGEMITHFGEHPSLKIADLNETYQHNINDILIESLEHEKKAVSAYYELLKLVNGKSIILEEYARKLIVEEETHIGEVEKMLRKPA</sequence>
<accession>A0A3N4A3F0</accession>
<evidence type="ECO:0000313" key="4">
    <source>
        <dbReference type="Proteomes" id="UP000469081"/>
    </source>
</evidence>
<dbReference type="SUPFAM" id="SSF47240">
    <property type="entry name" value="Ferritin-like"/>
    <property type="match status" value="1"/>
</dbReference>
<name>A0A3N4A3F0_FRATU</name>
<dbReference type="CDD" id="cd00657">
    <property type="entry name" value="Ferritin_like"/>
    <property type="match status" value="1"/>
</dbReference>
<dbReference type="GO" id="GO:0006879">
    <property type="term" value="P:intracellular iron ion homeostasis"/>
    <property type="evidence" value="ECO:0007669"/>
    <property type="project" value="UniProtKB-KW"/>
</dbReference>
<keyword evidence="2" id="KW-0408">Iron</keyword>
<protein>
    <submittedName>
        <fullName evidence="3">Bacterioferritin</fullName>
    </submittedName>
</protein>
<dbReference type="Pfam" id="PF00210">
    <property type="entry name" value="Ferritin"/>
    <property type="match status" value="1"/>
</dbReference>
<dbReference type="InterPro" id="IPR008331">
    <property type="entry name" value="Ferritin_DPS_dom"/>
</dbReference>
<dbReference type="InterPro" id="IPR009040">
    <property type="entry name" value="Ferritin-like_diiron"/>
</dbReference>
<comment type="caution">
    <text evidence="3">The sequence shown here is derived from an EMBL/GenBank/DDBJ whole genome shotgun (WGS) entry which is preliminary data.</text>
</comment>
<dbReference type="InterPro" id="IPR009078">
    <property type="entry name" value="Ferritin-like_SF"/>
</dbReference>
<dbReference type="PROSITE" id="PS50905">
    <property type="entry name" value="FERRITIN_LIKE"/>
    <property type="match status" value="1"/>
</dbReference>
<dbReference type="GO" id="GO:0005829">
    <property type="term" value="C:cytosol"/>
    <property type="evidence" value="ECO:0007669"/>
    <property type="project" value="TreeGrafter"/>
</dbReference>
<dbReference type="Proteomes" id="UP000469081">
    <property type="component" value="Unassembled WGS sequence"/>
</dbReference>
<dbReference type="Gene3D" id="1.20.1260.10">
    <property type="match status" value="1"/>
</dbReference>
<dbReference type="GO" id="GO:0020037">
    <property type="term" value="F:heme binding"/>
    <property type="evidence" value="ECO:0007669"/>
    <property type="project" value="TreeGrafter"/>
</dbReference>
<proteinExistence type="predicted"/>
<dbReference type="PANTHER" id="PTHR30295">
    <property type="entry name" value="BACTERIOFERRITIN"/>
    <property type="match status" value="1"/>
</dbReference>
<evidence type="ECO:0000256" key="1">
    <source>
        <dbReference type="ARBA" id="ARBA00022434"/>
    </source>
</evidence>
<keyword evidence="1" id="KW-0409">Iron storage</keyword>
<evidence type="ECO:0000313" key="3">
    <source>
        <dbReference type="EMBL" id="MWZ39537.1"/>
    </source>
</evidence>
<dbReference type="PANTHER" id="PTHR30295:SF0">
    <property type="entry name" value="BACTERIOFERRITIN"/>
    <property type="match status" value="1"/>
</dbReference>
<dbReference type="OMA" id="IAPMEET"/>
<organism evidence="3 4">
    <name type="scientific">Francisella tularensis</name>
    <dbReference type="NCBI Taxonomy" id="263"/>
    <lineage>
        <taxon>Bacteria</taxon>
        <taxon>Pseudomonadati</taxon>
        <taxon>Pseudomonadota</taxon>
        <taxon>Gammaproteobacteria</taxon>
        <taxon>Thiotrichales</taxon>
        <taxon>Francisellaceae</taxon>
        <taxon>Francisella</taxon>
    </lineage>
</organism>
<reference evidence="3 4" key="1">
    <citation type="submission" date="2019-06" db="EMBL/GenBank/DDBJ databases">
        <title>Phylogeography and genetic diversity of Francisella tularensis subsp. holarctica in France (1947-2018).</title>
        <authorList>
            <person name="Kevin M."/>
            <person name="Madani N."/>
            <person name="Maurin M."/>
        </authorList>
    </citation>
    <scope>NUCLEOTIDE SEQUENCE [LARGE SCALE GENOMIC DNA]</scope>
    <source>
        <strain evidence="3 4">ATCC 15482</strain>
    </source>
</reference>
<dbReference type="GO" id="GO:0004322">
    <property type="term" value="F:ferroxidase activity"/>
    <property type="evidence" value="ECO:0007669"/>
    <property type="project" value="TreeGrafter"/>
</dbReference>
<dbReference type="InterPro" id="IPR012347">
    <property type="entry name" value="Ferritin-like"/>
</dbReference>
<dbReference type="EMBL" id="VJEZ01000003">
    <property type="protein sequence ID" value="MWZ39537.1"/>
    <property type="molecule type" value="Genomic_DNA"/>
</dbReference>